<sequence>MTLTKTPVSRNRRFSPRNLFETCMALLVLCNYILVIFDLTYIPLRDFWLQGRLQITLLRFNEPIKLGPIAFQELQIPPNQPLEIPFVKGIAKYDVVKGIKPYRSTSEYLDTVNKLNQIINQKLFNPEFNLGEYRQEIEKILDNLRQKSVNMVDNNPFALAEKTGTLEKIKNKMRLRVFKTENVSAKAAFQKFWTWDYLIQNGWEKELKFFNQEIQPLIETNYFRPLGEDGRPIDNFEAIDFFFGTIFFWEFMLRTWWIARTHKGLRWREAMLWRWYDIFLFIPIWRWLRFIPTVIRLDQVKIINLRLIKEQAVKGLVALISKDITEIIVLRIINKIQEYIRQGQVEKLLDRSLNGGYNNLNDTNEVIEIFQLVVNSTVNKVLPQVKPEAEALIKYNIEKILSQTPAYQSLLRLPGMKGLKTDLSNRLSSQLYQSFVNIAENITQEDEVFERLLQQLVQRFGQSLAGELQSRHSLERIEMLLIIFLEEVKLNYVQEFSDEDLETILEQTRLLHSQSTEISPVETMNPRRLP</sequence>
<reference evidence="3" key="1">
    <citation type="journal article" date="2015" name="Genome">
        <title>Whole Genome Sequence of the Non-Microcystin-Producing Microcystis aeruginosa Strain NIES-44.</title>
        <authorList>
            <person name="Okano K."/>
            <person name="Miyata N."/>
            <person name="Ozaki Y."/>
        </authorList>
    </citation>
    <scope>NUCLEOTIDE SEQUENCE [LARGE SCALE GENOMIC DNA]</scope>
    <source>
        <strain evidence="3">NIES-44</strain>
    </source>
</reference>
<evidence type="ECO:0000313" key="2">
    <source>
        <dbReference type="EMBL" id="GAL95206.1"/>
    </source>
</evidence>
<dbReference type="AlphaFoldDB" id="A0A0A1W0Z2"/>
<evidence type="ECO:0000313" key="3">
    <source>
        <dbReference type="Proteomes" id="UP000030321"/>
    </source>
</evidence>
<keyword evidence="1" id="KW-0812">Transmembrane</keyword>
<dbReference type="RefSeq" id="WP_045361511.1">
    <property type="nucleotide sequence ID" value="NZ_BBPA01000070.1"/>
</dbReference>
<name>A0A0A1W0Z2_MICAE</name>
<evidence type="ECO:0000256" key="1">
    <source>
        <dbReference type="SAM" id="Phobius"/>
    </source>
</evidence>
<keyword evidence="1" id="KW-0472">Membrane</keyword>
<organism evidence="2 3">
    <name type="scientific">Microcystis aeruginosa NIES-44</name>
    <dbReference type="NCBI Taxonomy" id="449439"/>
    <lineage>
        <taxon>Bacteria</taxon>
        <taxon>Bacillati</taxon>
        <taxon>Cyanobacteriota</taxon>
        <taxon>Cyanophyceae</taxon>
        <taxon>Oscillatoriophycideae</taxon>
        <taxon>Chroococcales</taxon>
        <taxon>Microcystaceae</taxon>
        <taxon>Microcystis</taxon>
    </lineage>
</organism>
<dbReference type="EMBL" id="BBPA01000070">
    <property type="protein sequence ID" value="GAL95206.1"/>
    <property type="molecule type" value="Genomic_DNA"/>
</dbReference>
<keyword evidence="1" id="KW-1133">Transmembrane helix</keyword>
<protein>
    <submittedName>
        <fullName evidence="2">Uncharacterized protein</fullName>
    </submittedName>
</protein>
<accession>A0A0A1W0Z2</accession>
<gene>
    <name evidence="2" type="ORF">N44_04061</name>
</gene>
<comment type="caution">
    <text evidence="2">The sequence shown here is derived from an EMBL/GenBank/DDBJ whole genome shotgun (WGS) entry which is preliminary data.</text>
</comment>
<proteinExistence type="predicted"/>
<feature type="transmembrane region" description="Helical" evidence="1">
    <location>
        <begin position="20"/>
        <end position="44"/>
    </location>
</feature>
<dbReference type="Proteomes" id="UP000030321">
    <property type="component" value="Unassembled WGS sequence"/>
</dbReference>